<dbReference type="InterPro" id="IPR027417">
    <property type="entry name" value="P-loop_NTPase"/>
</dbReference>
<dbReference type="Proteomes" id="UP000596742">
    <property type="component" value="Unassembled WGS sequence"/>
</dbReference>
<dbReference type="GO" id="GO:0005525">
    <property type="term" value="F:GTP binding"/>
    <property type="evidence" value="ECO:0007669"/>
    <property type="project" value="UniProtKB-KW"/>
</dbReference>
<dbReference type="InterPro" id="IPR006703">
    <property type="entry name" value="G_AIG1"/>
</dbReference>
<dbReference type="PANTHER" id="PTHR10903:SF184">
    <property type="entry name" value="GTP-BINDING PROTEIN A"/>
    <property type="match status" value="1"/>
</dbReference>
<keyword evidence="6" id="KW-1185">Reference proteome</keyword>
<sequence length="271" mass="31050">MVRAVNIAFVLIGTQGSGKSATGNSIVGETYFKSMPGTDPLTKTVKEVTMQWQNRNITIIDTPPLSQEFEVAKITNHMRSRKYTYIKYGFVISIGRPLKIELLLLETIFRDLDQNKEDLVMIFSRYDDLDSDNPFESWLLNCPILDAFIKKTNIKCFYFANKNGNTLIKDQVNDLMETIIGISNDVEHNESQKQVDRSLKVNTWVNEVKHNESQANEKHLTNAKTTQTVKHDEMLADVESKPKIYVSCELLEEYFGKCGVLFYNEMLKNGL</sequence>
<evidence type="ECO:0000256" key="1">
    <source>
        <dbReference type="ARBA" id="ARBA00008535"/>
    </source>
</evidence>
<dbReference type="AlphaFoldDB" id="A0A8B6HAH2"/>
<gene>
    <name evidence="5" type="ORF">MGAL_10B089077</name>
</gene>
<dbReference type="SUPFAM" id="SSF52540">
    <property type="entry name" value="P-loop containing nucleoside triphosphate hydrolases"/>
    <property type="match status" value="1"/>
</dbReference>
<dbReference type="EMBL" id="UYJE01009825">
    <property type="protein sequence ID" value="VDI77186.1"/>
    <property type="molecule type" value="Genomic_DNA"/>
</dbReference>
<evidence type="ECO:0000313" key="6">
    <source>
        <dbReference type="Proteomes" id="UP000596742"/>
    </source>
</evidence>
<name>A0A8B6HAH2_MYTGA</name>
<evidence type="ECO:0000256" key="3">
    <source>
        <dbReference type="ARBA" id="ARBA00023134"/>
    </source>
</evidence>
<accession>A0A8B6HAH2</accession>
<dbReference type="Gene3D" id="3.40.50.300">
    <property type="entry name" value="P-loop containing nucleotide triphosphate hydrolases"/>
    <property type="match status" value="1"/>
</dbReference>
<dbReference type="InterPro" id="IPR045058">
    <property type="entry name" value="GIMA/IAN/Toc"/>
</dbReference>
<feature type="domain" description="AIG1-type G" evidence="4">
    <location>
        <begin position="9"/>
        <end position="203"/>
    </location>
</feature>
<evidence type="ECO:0000256" key="2">
    <source>
        <dbReference type="ARBA" id="ARBA00022741"/>
    </source>
</evidence>
<reference evidence="5" key="1">
    <citation type="submission" date="2018-11" db="EMBL/GenBank/DDBJ databases">
        <authorList>
            <person name="Alioto T."/>
            <person name="Alioto T."/>
        </authorList>
    </citation>
    <scope>NUCLEOTIDE SEQUENCE</scope>
</reference>
<comment type="caution">
    <text evidence="5">The sequence shown here is derived from an EMBL/GenBank/DDBJ whole genome shotgun (WGS) entry which is preliminary data.</text>
</comment>
<protein>
    <recommendedName>
        <fullName evidence="4">AIG1-type G domain-containing protein</fullName>
    </recommendedName>
</protein>
<dbReference type="Pfam" id="PF04548">
    <property type="entry name" value="AIG1"/>
    <property type="match status" value="1"/>
</dbReference>
<evidence type="ECO:0000313" key="5">
    <source>
        <dbReference type="EMBL" id="VDI77186.1"/>
    </source>
</evidence>
<keyword evidence="2" id="KW-0547">Nucleotide-binding</keyword>
<evidence type="ECO:0000259" key="4">
    <source>
        <dbReference type="Pfam" id="PF04548"/>
    </source>
</evidence>
<proteinExistence type="inferred from homology"/>
<keyword evidence="3" id="KW-0342">GTP-binding</keyword>
<dbReference type="OrthoDB" id="6136372at2759"/>
<organism evidence="5 6">
    <name type="scientific">Mytilus galloprovincialis</name>
    <name type="common">Mediterranean mussel</name>
    <dbReference type="NCBI Taxonomy" id="29158"/>
    <lineage>
        <taxon>Eukaryota</taxon>
        <taxon>Metazoa</taxon>
        <taxon>Spiralia</taxon>
        <taxon>Lophotrochozoa</taxon>
        <taxon>Mollusca</taxon>
        <taxon>Bivalvia</taxon>
        <taxon>Autobranchia</taxon>
        <taxon>Pteriomorphia</taxon>
        <taxon>Mytilida</taxon>
        <taxon>Mytiloidea</taxon>
        <taxon>Mytilidae</taxon>
        <taxon>Mytilinae</taxon>
        <taxon>Mytilus</taxon>
    </lineage>
</organism>
<comment type="similarity">
    <text evidence="1">Belongs to the TRAFAC class TrmE-Era-EngA-EngB-Septin-like GTPase superfamily. AIG1/Toc34/Toc159-like paraseptin GTPase family. IAN subfamily.</text>
</comment>
<dbReference type="PANTHER" id="PTHR10903">
    <property type="entry name" value="GTPASE, IMAP FAMILY MEMBER-RELATED"/>
    <property type="match status" value="1"/>
</dbReference>